<dbReference type="SUPFAM" id="SSF52540">
    <property type="entry name" value="P-loop containing nucleoside triphosphate hydrolases"/>
    <property type="match status" value="1"/>
</dbReference>
<accession>A0AA37WKH0</accession>
<evidence type="ECO:0000313" key="2">
    <source>
        <dbReference type="EMBL" id="GLR71584.1"/>
    </source>
</evidence>
<comment type="caution">
    <text evidence="2">The sequence shown here is derived from an EMBL/GenBank/DDBJ whole genome shotgun (WGS) entry which is preliminary data.</text>
</comment>
<dbReference type="Pfam" id="PF02492">
    <property type="entry name" value="cobW"/>
    <property type="match status" value="1"/>
</dbReference>
<gene>
    <name evidence="2" type="primary">yeiR</name>
    <name evidence="2" type="ORF">GCM10007852_24920</name>
</gene>
<sequence>MVKNVPTNVITGALGVGKTTLIQSLLSNKPDGERWAVLVNEFGEVGIDGSMLSGGTVDGKEKSIFIKEVPGGCMCCTSGLPMQIALNLLLAQAKPHRLLIEPTGLGHPKEVLETLSQSHYKDVLNVQATLTLIDVRKLDDQKWRNHETFQAQMQIADTVVVTKSDLYTHDCMPTLETYMHEIGVSSTPVVHANCGKVDNRLLANASNFTLHLSDSEQHHHTNKLNSANTLIAPKEGALRIANQGEGYFSRGWLCAATYAFSYKQCVMLFKTYTAERLKAVIITDSGIFAFNVADGAFEERRLDEAEDSRIELISSSEDFANTFAEAIDSLIDEYTK</sequence>
<dbReference type="Gene3D" id="3.40.50.300">
    <property type="entry name" value="P-loop containing nucleotide triphosphate hydrolases"/>
    <property type="match status" value="1"/>
</dbReference>
<dbReference type="Proteomes" id="UP001156601">
    <property type="component" value="Unassembled WGS sequence"/>
</dbReference>
<dbReference type="EMBL" id="BSOT01000006">
    <property type="protein sequence ID" value="GLR71584.1"/>
    <property type="molecule type" value="Genomic_DNA"/>
</dbReference>
<dbReference type="AlphaFoldDB" id="A0AA37WKH0"/>
<dbReference type="PANTHER" id="PTHR13748">
    <property type="entry name" value="COBW-RELATED"/>
    <property type="match status" value="1"/>
</dbReference>
<evidence type="ECO:0000313" key="3">
    <source>
        <dbReference type="Proteomes" id="UP001156601"/>
    </source>
</evidence>
<reference evidence="2" key="1">
    <citation type="journal article" date="2014" name="Int. J. Syst. Evol. Microbiol.">
        <title>Complete genome sequence of Corynebacterium casei LMG S-19264T (=DSM 44701T), isolated from a smear-ripened cheese.</title>
        <authorList>
            <consortium name="US DOE Joint Genome Institute (JGI-PGF)"/>
            <person name="Walter F."/>
            <person name="Albersmeier A."/>
            <person name="Kalinowski J."/>
            <person name="Ruckert C."/>
        </authorList>
    </citation>
    <scope>NUCLEOTIDE SEQUENCE</scope>
    <source>
        <strain evidence="2">NBRC 110023</strain>
    </source>
</reference>
<evidence type="ECO:0000259" key="1">
    <source>
        <dbReference type="Pfam" id="PF02492"/>
    </source>
</evidence>
<feature type="domain" description="CobW/HypB/UreG nucleotide-binding" evidence="1">
    <location>
        <begin position="6"/>
        <end position="181"/>
    </location>
</feature>
<proteinExistence type="predicted"/>
<dbReference type="InterPro" id="IPR003495">
    <property type="entry name" value="CobW/HypB/UreG_nucleotide-bd"/>
</dbReference>
<protein>
    <recommendedName>
        <fullName evidence="1">CobW/HypB/UreG nucleotide-binding domain-containing protein</fullName>
    </recommendedName>
</protein>
<organism evidence="2 3">
    <name type="scientific">Agaribacter marinus</name>
    <dbReference type="NCBI Taxonomy" id="1431249"/>
    <lineage>
        <taxon>Bacteria</taxon>
        <taxon>Pseudomonadati</taxon>
        <taxon>Pseudomonadota</taxon>
        <taxon>Gammaproteobacteria</taxon>
        <taxon>Alteromonadales</taxon>
        <taxon>Alteromonadaceae</taxon>
        <taxon>Agaribacter</taxon>
    </lineage>
</organism>
<keyword evidence="3" id="KW-1185">Reference proteome</keyword>
<dbReference type="PANTHER" id="PTHR13748:SF46">
    <property type="entry name" value="ZINC CHAPERONE YEIR"/>
    <property type="match status" value="1"/>
</dbReference>
<dbReference type="InterPro" id="IPR027417">
    <property type="entry name" value="P-loop_NTPase"/>
</dbReference>
<dbReference type="CDD" id="cd03112">
    <property type="entry name" value="CobW-like"/>
    <property type="match status" value="1"/>
</dbReference>
<dbReference type="GO" id="GO:0005737">
    <property type="term" value="C:cytoplasm"/>
    <property type="evidence" value="ECO:0007669"/>
    <property type="project" value="TreeGrafter"/>
</dbReference>
<dbReference type="RefSeq" id="WP_284217934.1">
    <property type="nucleotide sequence ID" value="NZ_BSOT01000006.1"/>
</dbReference>
<dbReference type="InterPro" id="IPR051316">
    <property type="entry name" value="Zinc-reg_GTPase_activator"/>
</dbReference>
<name>A0AA37WKH0_9ALTE</name>
<reference evidence="2" key="2">
    <citation type="submission" date="2023-01" db="EMBL/GenBank/DDBJ databases">
        <title>Draft genome sequence of Agaribacter marinus strain NBRC 110023.</title>
        <authorList>
            <person name="Sun Q."/>
            <person name="Mori K."/>
        </authorList>
    </citation>
    <scope>NUCLEOTIDE SEQUENCE</scope>
    <source>
        <strain evidence="2">NBRC 110023</strain>
    </source>
</reference>